<evidence type="ECO:0000256" key="6">
    <source>
        <dbReference type="ARBA" id="ARBA00022989"/>
    </source>
</evidence>
<feature type="transmembrane region" description="Helical" evidence="9">
    <location>
        <begin position="207"/>
        <end position="225"/>
    </location>
</feature>
<keyword evidence="5" id="KW-0256">Endoplasmic reticulum</keyword>
<dbReference type="Pfam" id="PF04258">
    <property type="entry name" value="Peptidase_A22B"/>
    <property type="match status" value="1"/>
</dbReference>
<feature type="region of interest" description="Disordered" evidence="8">
    <location>
        <begin position="473"/>
        <end position="543"/>
    </location>
</feature>
<dbReference type="GO" id="GO:0042500">
    <property type="term" value="F:aspartic endopeptidase activity, intramembrane cleaving"/>
    <property type="evidence" value="ECO:0007669"/>
    <property type="project" value="InterPro"/>
</dbReference>
<dbReference type="AlphaFoldDB" id="A0AAN7SVR7"/>
<dbReference type="PANTHER" id="PTHR12174">
    <property type="entry name" value="SIGNAL PEPTIDE PEPTIDASE"/>
    <property type="match status" value="1"/>
</dbReference>
<dbReference type="GO" id="GO:0033619">
    <property type="term" value="P:membrane protein proteolysis"/>
    <property type="evidence" value="ECO:0007669"/>
    <property type="project" value="TreeGrafter"/>
</dbReference>
<dbReference type="InterPro" id="IPR006639">
    <property type="entry name" value="Preselin/SPP"/>
</dbReference>
<dbReference type="GO" id="GO:0098553">
    <property type="term" value="C:lumenal side of endoplasmic reticulum membrane"/>
    <property type="evidence" value="ECO:0007669"/>
    <property type="project" value="TreeGrafter"/>
</dbReference>
<sequence>MPPSLSVIGVFERVFQEFVKMRPMLPTYLHLIASAIFPIYTAAHASLRRPVSAAPVSKKRTTRRTRVEEDDGEEEASSPIEALTTSDAIMFPILAGAMLTILYFIIKWLEDPALLNKILGYYFSWGILHEADTERNAFHTRGTPDASAEKANTNTLKAAFVDYILLPISSAKIYWRARQFLHDKTTCVATTRKPLSSGSATFRIDRLDILAAAASATIALLTLTLKRTPWYLTNLSGFSFCYGTLQIMTPGTSATGSLLLSLLFFYDIYMVFFTPMMVTVATKLDVPIKLLFPRPADTFCPKPIDALPGSQEMEEYLKCLSKQRTMAMLGLGDIVVPGILIAFALRFDLYNYYLKLVNKNNQKIENIESEEKNNDKKDARPLYQPARGMWAERFYTARGLWSSALQARSFPKPYFKATMAGYTAGLIATLLVMQVYKHAQPALLYLVPGVLAGFWGMALWRREVKLLWQYDETEDEQKKKEKQSESTSETVKKDGKSEKDVAAREEDEEKDDARSRSDAPQPAFSFDVYMAPRESKALVEKED</sequence>
<feature type="transmembrane region" description="Helical" evidence="9">
    <location>
        <begin position="28"/>
        <end position="47"/>
    </location>
</feature>
<dbReference type="GO" id="GO:0006465">
    <property type="term" value="P:signal peptide processing"/>
    <property type="evidence" value="ECO:0007669"/>
    <property type="project" value="TreeGrafter"/>
</dbReference>
<evidence type="ECO:0000313" key="11">
    <source>
        <dbReference type="Proteomes" id="UP001309876"/>
    </source>
</evidence>
<reference evidence="10 11" key="1">
    <citation type="submission" date="2023-08" db="EMBL/GenBank/DDBJ databases">
        <title>Black Yeasts Isolated from many extreme environments.</title>
        <authorList>
            <person name="Coleine C."/>
            <person name="Stajich J.E."/>
            <person name="Selbmann L."/>
        </authorList>
    </citation>
    <scope>NUCLEOTIDE SEQUENCE [LARGE SCALE GENOMIC DNA]</scope>
    <source>
        <strain evidence="10 11">CCFEE 5910</strain>
    </source>
</reference>
<feature type="transmembrane region" description="Helical" evidence="9">
    <location>
        <begin position="260"/>
        <end position="281"/>
    </location>
</feature>
<feature type="compositionally biased region" description="Basic and acidic residues" evidence="8">
    <location>
        <begin position="533"/>
        <end position="543"/>
    </location>
</feature>
<name>A0AAN7SVR7_9EURO</name>
<comment type="caution">
    <text evidence="10">The sequence shown here is derived from an EMBL/GenBank/DDBJ whole genome shotgun (WGS) entry which is preliminary data.</text>
</comment>
<evidence type="ECO:0000256" key="8">
    <source>
        <dbReference type="SAM" id="MobiDB-lite"/>
    </source>
</evidence>
<evidence type="ECO:0000256" key="9">
    <source>
        <dbReference type="SAM" id="Phobius"/>
    </source>
</evidence>
<feature type="transmembrane region" description="Helical" evidence="9">
    <location>
        <begin position="326"/>
        <end position="345"/>
    </location>
</feature>
<protein>
    <submittedName>
        <fullName evidence="10">Uncharacterized protein</fullName>
    </submittedName>
</protein>
<evidence type="ECO:0000256" key="5">
    <source>
        <dbReference type="ARBA" id="ARBA00022824"/>
    </source>
</evidence>
<dbReference type="InterPro" id="IPR007369">
    <property type="entry name" value="Peptidase_A22B_SPP"/>
</dbReference>
<feature type="transmembrane region" description="Helical" evidence="9">
    <location>
        <begin position="414"/>
        <end position="436"/>
    </location>
</feature>
<dbReference type="SMART" id="SM00730">
    <property type="entry name" value="PSN"/>
    <property type="match status" value="1"/>
</dbReference>
<accession>A0AAN7SVR7</accession>
<feature type="transmembrane region" description="Helical" evidence="9">
    <location>
        <begin position="442"/>
        <end position="460"/>
    </location>
</feature>
<dbReference type="EMBL" id="JAVRRJ010000007">
    <property type="protein sequence ID" value="KAK5082874.1"/>
    <property type="molecule type" value="Genomic_DNA"/>
</dbReference>
<comment type="subcellular location">
    <subcellularLocation>
        <location evidence="1">Endoplasmic reticulum membrane</location>
        <topology evidence="1">Multi-pass membrane protein</topology>
    </subcellularLocation>
</comment>
<dbReference type="PANTHER" id="PTHR12174:SF23">
    <property type="entry name" value="MINOR HISTOCOMPATIBILITY ANTIGEN H13"/>
    <property type="match status" value="1"/>
</dbReference>
<evidence type="ECO:0000256" key="7">
    <source>
        <dbReference type="ARBA" id="ARBA00023136"/>
    </source>
</evidence>
<evidence type="ECO:0000256" key="1">
    <source>
        <dbReference type="ARBA" id="ARBA00004477"/>
    </source>
</evidence>
<evidence type="ECO:0000256" key="4">
    <source>
        <dbReference type="ARBA" id="ARBA00022801"/>
    </source>
</evidence>
<comment type="similarity">
    <text evidence="2">Belongs to the peptidase A22B family.</text>
</comment>
<feature type="transmembrane region" description="Helical" evidence="9">
    <location>
        <begin position="89"/>
        <end position="109"/>
    </location>
</feature>
<proteinExistence type="inferred from homology"/>
<dbReference type="Proteomes" id="UP001309876">
    <property type="component" value="Unassembled WGS sequence"/>
</dbReference>
<keyword evidence="4" id="KW-0378">Hydrolase</keyword>
<feature type="region of interest" description="Disordered" evidence="8">
    <location>
        <begin position="54"/>
        <end position="79"/>
    </location>
</feature>
<keyword evidence="6 9" id="KW-1133">Transmembrane helix</keyword>
<gene>
    <name evidence="10" type="ORF">LTR05_006755</name>
</gene>
<evidence type="ECO:0000313" key="10">
    <source>
        <dbReference type="EMBL" id="KAK5082874.1"/>
    </source>
</evidence>
<evidence type="ECO:0000256" key="2">
    <source>
        <dbReference type="ARBA" id="ARBA00006859"/>
    </source>
</evidence>
<dbReference type="GO" id="GO:0098554">
    <property type="term" value="C:cytoplasmic side of endoplasmic reticulum membrane"/>
    <property type="evidence" value="ECO:0007669"/>
    <property type="project" value="TreeGrafter"/>
</dbReference>
<evidence type="ECO:0000256" key="3">
    <source>
        <dbReference type="ARBA" id="ARBA00022692"/>
    </source>
</evidence>
<keyword evidence="7 9" id="KW-0472">Membrane</keyword>
<organism evidence="10 11">
    <name type="scientific">Lithohypha guttulata</name>
    <dbReference type="NCBI Taxonomy" id="1690604"/>
    <lineage>
        <taxon>Eukaryota</taxon>
        <taxon>Fungi</taxon>
        <taxon>Dikarya</taxon>
        <taxon>Ascomycota</taxon>
        <taxon>Pezizomycotina</taxon>
        <taxon>Eurotiomycetes</taxon>
        <taxon>Chaetothyriomycetidae</taxon>
        <taxon>Chaetothyriales</taxon>
        <taxon>Trichomeriaceae</taxon>
        <taxon>Lithohypha</taxon>
    </lineage>
</organism>
<keyword evidence="3 9" id="KW-0812">Transmembrane</keyword>
<keyword evidence="11" id="KW-1185">Reference proteome</keyword>
<feature type="compositionally biased region" description="Basic and acidic residues" evidence="8">
    <location>
        <begin position="476"/>
        <end position="504"/>
    </location>
</feature>